<dbReference type="InterPro" id="IPR045906">
    <property type="entry name" value="ULK4"/>
</dbReference>
<reference evidence="2 3" key="1">
    <citation type="submission" date="2019-09" db="EMBL/GenBank/DDBJ databases">
        <title>Bird 10,000 Genomes (B10K) Project - Family phase.</title>
        <authorList>
            <person name="Zhang G."/>
        </authorList>
    </citation>
    <scope>NUCLEOTIDE SEQUENCE [LARGE SCALE GENOMIC DNA]</scope>
    <source>
        <strain evidence="2">B10K-DU-012-41</strain>
    </source>
</reference>
<organism evidence="2 3">
    <name type="scientific">Chaetops frenatus</name>
    <name type="common">Rufous rock-jumper</name>
    <dbReference type="NCBI Taxonomy" id="221966"/>
    <lineage>
        <taxon>Eukaryota</taxon>
        <taxon>Metazoa</taxon>
        <taxon>Chordata</taxon>
        <taxon>Craniata</taxon>
        <taxon>Vertebrata</taxon>
        <taxon>Euteleostomi</taxon>
        <taxon>Archelosauria</taxon>
        <taxon>Archosauria</taxon>
        <taxon>Dinosauria</taxon>
        <taxon>Saurischia</taxon>
        <taxon>Theropoda</taxon>
        <taxon>Coelurosauria</taxon>
        <taxon>Aves</taxon>
        <taxon>Neognathae</taxon>
        <taxon>Neoaves</taxon>
        <taxon>Telluraves</taxon>
        <taxon>Australaves</taxon>
        <taxon>Passeriformes</taxon>
        <taxon>Picathartidae</taxon>
        <taxon>Chaetops</taxon>
    </lineage>
</organism>
<dbReference type="PROSITE" id="PS50011">
    <property type="entry name" value="PROTEIN_KINASE_DOM"/>
    <property type="match status" value="1"/>
</dbReference>
<comment type="caution">
    <text evidence="2">The sequence shown here is derived from an EMBL/GenBank/DDBJ whole genome shotgun (WGS) entry which is preliminary data.</text>
</comment>
<dbReference type="Gene3D" id="1.10.510.10">
    <property type="entry name" value="Transferase(Phosphotransferase) domain 1"/>
    <property type="match status" value="1"/>
</dbReference>
<dbReference type="EMBL" id="VZTR01000552">
    <property type="protein sequence ID" value="NXT59954.1"/>
    <property type="molecule type" value="Genomic_DNA"/>
</dbReference>
<feature type="non-terminal residue" evidence="2">
    <location>
        <position position="1"/>
    </location>
</feature>
<name>A0A7L3DUK6_9PASS</name>
<evidence type="ECO:0000313" key="2">
    <source>
        <dbReference type="EMBL" id="NXT59954.1"/>
    </source>
</evidence>
<proteinExistence type="predicted"/>
<dbReference type="GO" id="GO:0004672">
    <property type="term" value="F:protein kinase activity"/>
    <property type="evidence" value="ECO:0007669"/>
    <property type="project" value="InterPro"/>
</dbReference>
<dbReference type="PANTHER" id="PTHR46240">
    <property type="entry name" value="SER/THR PROTEIN KINASE ULK4"/>
    <property type="match status" value="1"/>
</dbReference>
<protein>
    <submittedName>
        <fullName evidence="2">ULK4 kinase</fullName>
    </submittedName>
</protein>
<keyword evidence="2" id="KW-0808">Transferase</keyword>
<evidence type="ECO:0000259" key="1">
    <source>
        <dbReference type="PROSITE" id="PS50011"/>
    </source>
</evidence>
<dbReference type="Pfam" id="PF00069">
    <property type="entry name" value="Pkinase"/>
    <property type="match status" value="1"/>
</dbReference>
<feature type="non-terminal residue" evidence="2">
    <location>
        <position position="216"/>
    </location>
</feature>
<dbReference type="PANTHER" id="PTHR46240:SF1">
    <property type="entry name" value="SERINE_THREONINE-PROTEIN KINASE ULK4"/>
    <property type="match status" value="1"/>
</dbReference>
<sequence length="216" mass="24553">MENFVLYEEIGRGNSTVVYKGRRKGTINFVAIICSDKCKRDGVANWVRLTRGLTHKNIMTFYEWYETSNHLWLVVELCTGGSLESLIAQDERLPEDVVREFGVELVTGLYHIHKHGIIYCELKPGKILLEGSGTLKFSSFCWAKADGEDLEKVFALAGAEEDEDIHESTPQRYFKNVVQGTRCFLLYTAPEAIKGNNFCKASDLWSLGCLLYEMFS</sequence>
<dbReference type="InterPro" id="IPR011009">
    <property type="entry name" value="Kinase-like_dom_sf"/>
</dbReference>
<keyword evidence="2" id="KW-0418">Kinase</keyword>
<keyword evidence="3" id="KW-1185">Reference proteome</keyword>
<accession>A0A7L3DUK6</accession>
<dbReference type="SUPFAM" id="SSF56112">
    <property type="entry name" value="Protein kinase-like (PK-like)"/>
    <property type="match status" value="1"/>
</dbReference>
<dbReference type="InterPro" id="IPR000719">
    <property type="entry name" value="Prot_kinase_dom"/>
</dbReference>
<gene>
    <name evidence="2" type="primary">Ulk4_1</name>
    <name evidence="2" type="ORF">CHAFRE_R12404</name>
</gene>
<dbReference type="Proteomes" id="UP000563107">
    <property type="component" value="Unassembled WGS sequence"/>
</dbReference>
<dbReference type="AlphaFoldDB" id="A0A7L3DUK6"/>
<evidence type="ECO:0000313" key="3">
    <source>
        <dbReference type="Proteomes" id="UP000563107"/>
    </source>
</evidence>
<dbReference type="GO" id="GO:0005524">
    <property type="term" value="F:ATP binding"/>
    <property type="evidence" value="ECO:0007669"/>
    <property type="project" value="InterPro"/>
</dbReference>
<feature type="domain" description="Protein kinase" evidence="1">
    <location>
        <begin position="4"/>
        <end position="216"/>
    </location>
</feature>
<dbReference type="SMART" id="SM00220">
    <property type="entry name" value="S_TKc"/>
    <property type="match status" value="1"/>
</dbReference>